<dbReference type="AlphaFoldDB" id="A0A5C3QUL8"/>
<dbReference type="EMBL" id="ML178816">
    <property type="protein sequence ID" value="TFL05713.1"/>
    <property type="molecule type" value="Genomic_DNA"/>
</dbReference>
<reference evidence="2 3" key="1">
    <citation type="journal article" date="2019" name="Nat. Ecol. Evol.">
        <title>Megaphylogeny resolves global patterns of mushroom evolution.</title>
        <authorList>
            <person name="Varga T."/>
            <person name="Krizsan K."/>
            <person name="Foldi C."/>
            <person name="Dima B."/>
            <person name="Sanchez-Garcia M."/>
            <person name="Sanchez-Ramirez S."/>
            <person name="Szollosi G.J."/>
            <person name="Szarkandi J.G."/>
            <person name="Papp V."/>
            <person name="Albert L."/>
            <person name="Andreopoulos W."/>
            <person name="Angelini C."/>
            <person name="Antonin V."/>
            <person name="Barry K.W."/>
            <person name="Bougher N.L."/>
            <person name="Buchanan P."/>
            <person name="Buyck B."/>
            <person name="Bense V."/>
            <person name="Catcheside P."/>
            <person name="Chovatia M."/>
            <person name="Cooper J."/>
            <person name="Damon W."/>
            <person name="Desjardin D."/>
            <person name="Finy P."/>
            <person name="Geml J."/>
            <person name="Haridas S."/>
            <person name="Hughes K."/>
            <person name="Justo A."/>
            <person name="Karasinski D."/>
            <person name="Kautmanova I."/>
            <person name="Kiss B."/>
            <person name="Kocsube S."/>
            <person name="Kotiranta H."/>
            <person name="LaButti K.M."/>
            <person name="Lechner B.E."/>
            <person name="Liimatainen K."/>
            <person name="Lipzen A."/>
            <person name="Lukacs Z."/>
            <person name="Mihaltcheva S."/>
            <person name="Morgado L.N."/>
            <person name="Niskanen T."/>
            <person name="Noordeloos M.E."/>
            <person name="Ohm R.A."/>
            <person name="Ortiz-Santana B."/>
            <person name="Ovrebo C."/>
            <person name="Racz N."/>
            <person name="Riley R."/>
            <person name="Savchenko A."/>
            <person name="Shiryaev A."/>
            <person name="Soop K."/>
            <person name="Spirin V."/>
            <person name="Szebenyi C."/>
            <person name="Tomsovsky M."/>
            <person name="Tulloss R.E."/>
            <person name="Uehling J."/>
            <person name="Grigoriev I.V."/>
            <person name="Vagvolgyi C."/>
            <person name="Papp T."/>
            <person name="Martin F.M."/>
            <person name="Miettinen O."/>
            <person name="Hibbett D.S."/>
            <person name="Nagy L.G."/>
        </authorList>
    </citation>
    <scope>NUCLEOTIDE SEQUENCE [LARGE SCALE GENOMIC DNA]</scope>
    <source>
        <strain evidence="2 3">CBS 309.79</strain>
    </source>
</reference>
<feature type="compositionally biased region" description="Polar residues" evidence="1">
    <location>
        <begin position="543"/>
        <end position="565"/>
    </location>
</feature>
<dbReference type="STRING" id="1884261.A0A5C3QUL8"/>
<feature type="compositionally biased region" description="Polar residues" evidence="1">
    <location>
        <begin position="183"/>
        <end position="193"/>
    </location>
</feature>
<feature type="compositionally biased region" description="Low complexity" evidence="1">
    <location>
        <begin position="570"/>
        <end position="584"/>
    </location>
</feature>
<feature type="compositionally biased region" description="Polar residues" evidence="1">
    <location>
        <begin position="158"/>
        <end position="168"/>
    </location>
</feature>
<proteinExistence type="predicted"/>
<accession>A0A5C3QUL8</accession>
<feature type="region of interest" description="Disordered" evidence="1">
    <location>
        <begin position="930"/>
        <end position="967"/>
    </location>
</feature>
<feature type="compositionally biased region" description="Basic and acidic residues" evidence="1">
    <location>
        <begin position="663"/>
        <end position="672"/>
    </location>
</feature>
<feature type="region of interest" description="Disordered" evidence="1">
    <location>
        <begin position="905"/>
        <end position="924"/>
    </location>
</feature>
<sequence>MVKPLPQLPHPHHEDSMHFAREHSQTPGTPTFGDLSVGQIDEEVRQAMATQEFSERLVSEWLPTQLHDHEDGDGEEAHGDDFQSLHQAHIIVSPLSSPLATDFPSAPFPRSSSHLQLDEFGALLPPASIQSRSSLQAASTPSKRLSTLASLGPAFNPPHSSLSSTPAQSKARRASLGPARRPSSFQAHPQSTTHSRKPTPIANPHVPDSPPVSRTAPGSPSSLHALPHAKNTSHNVFDTRRSSDSYATRAHRERDSQDRRMGPPPSPLAFSRPGSEEHNPSSSASTSRLATPSRTGSYTSTRTTSSLPPVFATSSSFLQRPAVPRRLTGGTGPEGWHSPYRDTHDDLLPESADLTERSRTFLARSRKRSMSLDVGSSPGSTSILRSGGMFGTTNSRHRPGEVSRPAAEWLGPRTAKAFAAAGLIDSTTASNLTSRSRLNPATGDDDTPSGGHRRYSLTLDRDRLASHEDDSTFRRSASPGLLYRPSSSQSHIQRHRPDYTGSQRSNSRLSSSTRGYAADVRGSKTTTSTSTTSFSISPSPSPQRTYAPSNTHTRSRSQSYSLSRGHTTRSDTTSPTSVSTRPSRAIQSHAYGSEIGESELVVSLQDELAALKDELRGLKDRHTGEMGALLAALGDSQRTCEMLRGENTELRAQIDSTVGGDRDVYEDSRLRETLSSSHSRRTGSVSRPSRNASRSPVPGGGMYPGSIPMRRPESRHELAPPLRPMASVEGYSRSNAYSRSDACSRPRAQYPDATRQYPDATRQYPDATRQSHPRPSSEDERDDVSAAYGYPRQRREDDRDSYRYHTNTAAPSGRPSYDRRAPVEERRDVHTHHAQRRPKSTTSTVFPDVPGHMSMLVHEQGGFDNSRDRNPESWDEPGYHDDAARRSGPSQPLSKRRGLNLTISTTADSSAASTSRATQQGPALNIAAASPTTASTGAEDDSLLFPDRARARRRPSGLGEDSLSDSTRDLLYLRPEHEMLLNEMDAVSLDLSR</sequence>
<dbReference type="OrthoDB" id="3216045at2759"/>
<feature type="compositionally biased region" description="Basic and acidic residues" evidence="1">
    <location>
        <begin position="250"/>
        <end position="261"/>
    </location>
</feature>
<organism evidence="2 3">
    <name type="scientific">Pterulicium gracile</name>
    <dbReference type="NCBI Taxonomy" id="1884261"/>
    <lineage>
        <taxon>Eukaryota</taxon>
        <taxon>Fungi</taxon>
        <taxon>Dikarya</taxon>
        <taxon>Basidiomycota</taxon>
        <taxon>Agaricomycotina</taxon>
        <taxon>Agaricomycetes</taxon>
        <taxon>Agaricomycetidae</taxon>
        <taxon>Agaricales</taxon>
        <taxon>Pleurotineae</taxon>
        <taxon>Pterulaceae</taxon>
        <taxon>Pterulicium</taxon>
    </lineage>
</organism>
<feature type="compositionally biased region" description="Low complexity" evidence="1">
    <location>
        <begin position="523"/>
        <end position="538"/>
    </location>
</feature>
<feature type="compositionally biased region" description="Low complexity" evidence="1">
    <location>
        <begin position="293"/>
        <end position="306"/>
    </location>
</feature>
<keyword evidence="3" id="KW-1185">Reference proteome</keyword>
<feature type="compositionally biased region" description="Low complexity" evidence="1">
    <location>
        <begin position="905"/>
        <end position="918"/>
    </location>
</feature>
<dbReference type="Proteomes" id="UP000305067">
    <property type="component" value="Unassembled WGS sequence"/>
</dbReference>
<feature type="compositionally biased region" description="Basic and acidic residues" evidence="1">
    <location>
        <begin position="11"/>
        <end position="24"/>
    </location>
</feature>
<feature type="region of interest" description="Disordered" evidence="1">
    <location>
        <begin position="1"/>
        <end position="35"/>
    </location>
</feature>
<feature type="compositionally biased region" description="Basic residues" evidence="1">
    <location>
        <begin position="829"/>
        <end position="839"/>
    </location>
</feature>
<feature type="region of interest" description="Disordered" evidence="1">
    <location>
        <begin position="148"/>
        <end position="350"/>
    </location>
</feature>
<name>A0A5C3QUL8_9AGAR</name>
<gene>
    <name evidence="2" type="ORF">BDV98DRAFT_231303</name>
</gene>
<feature type="compositionally biased region" description="Polar residues" evidence="1">
    <location>
        <begin position="280"/>
        <end position="292"/>
    </location>
</feature>
<feature type="region of interest" description="Disordered" evidence="1">
    <location>
        <begin position="364"/>
        <end position="406"/>
    </location>
</feature>
<protein>
    <submittedName>
        <fullName evidence="2">Uncharacterized protein</fullName>
    </submittedName>
</protein>
<evidence type="ECO:0000313" key="2">
    <source>
        <dbReference type="EMBL" id="TFL05713.1"/>
    </source>
</evidence>
<feature type="compositionally biased region" description="Basic and acidic residues" evidence="1">
    <location>
        <begin position="459"/>
        <end position="473"/>
    </location>
</feature>
<feature type="compositionally biased region" description="Low complexity" evidence="1">
    <location>
        <begin position="502"/>
        <end position="514"/>
    </location>
</feature>
<feature type="region of interest" description="Disordered" evidence="1">
    <location>
        <begin position="431"/>
        <end position="591"/>
    </location>
</feature>
<evidence type="ECO:0000313" key="3">
    <source>
        <dbReference type="Proteomes" id="UP000305067"/>
    </source>
</evidence>
<feature type="region of interest" description="Disordered" evidence="1">
    <location>
        <begin position="663"/>
        <end position="899"/>
    </location>
</feature>
<feature type="compositionally biased region" description="Basic and acidic residues" evidence="1">
    <location>
        <begin position="793"/>
        <end position="803"/>
    </location>
</feature>
<feature type="compositionally biased region" description="Basic and acidic residues" evidence="1">
    <location>
        <begin position="865"/>
        <end position="885"/>
    </location>
</feature>
<evidence type="ECO:0000256" key="1">
    <source>
        <dbReference type="SAM" id="MobiDB-lite"/>
    </source>
</evidence>
<feature type="compositionally biased region" description="Basic and acidic residues" evidence="1">
    <location>
        <begin position="816"/>
        <end position="828"/>
    </location>
</feature>